<comment type="pathway">
    <text evidence="3">Protein modification; protein ubiquitination.</text>
</comment>
<dbReference type="OMA" id="PAVIPYK"/>
<sequence length="382" mass="42853">MRGFVAAALLVLSLLLNLHTAASAWEDKDFFSYCPPSRCSEHGPESRFPFKLESNNNTTPSSCGVPCMKLSCSGQDTILHNKYLGRPYKLTAIDYKHALLTAVPLADEDNYSSPSPCPLLKSISIRPNLMTGYGYCNLGRYQNPCQTYDTYYAALVSCSTEFALASVPGPATDNDYIAGPISCLSNQTHFSYLVAYHVTMSLLPLDCEVISDGPIPIPAFYYSGYIPSMFTPSADRILDYPSGYVLSTFRESAERILNSSETMIWWYFYEYDCMHCEQQGRRCAFSSQRNQTFCMGQGSRVKVTIGRDLELGREMSEEEKATMRQLAIVALWCIQWNPKNRPSMTKVVNMLTGRLQNLQVPPKPFFSADSHPVLQDLQNMLA</sequence>
<evidence type="ECO:0000256" key="10">
    <source>
        <dbReference type="ARBA" id="ARBA00022786"/>
    </source>
</evidence>
<accession>B8ACY0</accession>
<dbReference type="InterPro" id="IPR025287">
    <property type="entry name" value="WAK_GUB"/>
</dbReference>
<keyword evidence="7" id="KW-0479">Metal-binding</keyword>
<feature type="signal peptide" evidence="15">
    <location>
        <begin position="1"/>
        <end position="24"/>
    </location>
</feature>
<dbReference type="Proteomes" id="UP000007015">
    <property type="component" value="Chromosome 1"/>
</dbReference>
<keyword evidence="6" id="KW-0812">Transmembrane</keyword>
<dbReference type="Pfam" id="PF13947">
    <property type="entry name" value="GUB_WAK_bind"/>
    <property type="match status" value="1"/>
</dbReference>
<evidence type="ECO:0000313" key="17">
    <source>
        <dbReference type="EMBL" id="EEC69826.1"/>
    </source>
</evidence>
<evidence type="ECO:0000256" key="12">
    <source>
        <dbReference type="ARBA" id="ARBA00022989"/>
    </source>
</evidence>
<dbReference type="GO" id="GO:0061630">
    <property type="term" value="F:ubiquitin protein ligase activity"/>
    <property type="evidence" value="ECO:0007669"/>
    <property type="project" value="UniProtKB-EC"/>
</dbReference>
<name>B8ACY0_ORYSI</name>
<evidence type="ECO:0000313" key="18">
    <source>
        <dbReference type="Proteomes" id="UP000007015"/>
    </source>
</evidence>
<keyword evidence="13" id="KW-0472">Membrane</keyword>
<keyword evidence="5" id="KW-0808">Transferase</keyword>
<dbReference type="STRING" id="39946.B8ACY0"/>
<evidence type="ECO:0000256" key="3">
    <source>
        <dbReference type="ARBA" id="ARBA00004906"/>
    </source>
</evidence>
<evidence type="ECO:0000256" key="6">
    <source>
        <dbReference type="ARBA" id="ARBA00022692"/>
    </source>
</evidence>
<dbReference type="PANTHER" id="PTHR46279">
    <property type="entry name" value="RING/U-BOX SUPERFAMILY PROTEIN"/>
    <property type="match status" value="1"/>
</dbReference>
<keyword evidence="18" id="KW-1185">Reference proteome</keyword>
<keyword evidence="10" id="KW-0833">Ubl conjugation pathway</keyword>
<dbReference type="HOGENOM" id="CLU_064397_0_0_1"/>
<evidence type="ECO:0000256" key="1">
    <source>
        <dbReference type="ARBA" id="ARBA00000900"/>
    </source>
</evidence>
<dbReference type="GO" id="GO:0016020">
    <property type="term" value="C:membrane"/>
    <property type="evidence" value="ECO:0007669"/>
    <property type="project" value="UniProtKB-SubCell"/>
</dbReference>
<dbReference type="AlphaFoldDB" id="B8ACY0"/>
<keyword evidence="11" id="KW-0862">Zinc</keyword>
<reference evidence="17 18" key="1">
    <citation type="journal article" date="2005" name="PLoS Biol.">
        <title>The genomes of Oryza sativa: a history of duplications.</title>
        <authorList>
            <person name="Yu J."/>
            <person name="Wang J."/>
            <person name="Lin W."/>
            <person name="Li S."/>
            <person name="Li H."/>
            <person name="Zhou J."/>
            <person name="Ni P."/>
            <person name="Dong W."/>
            <person name="Hu S."/>
            <person name="Zeng C."/>
            <person name="Zhang J."/>
            <person name="Zhang Y."/>
            <person name="Li R."/>
            <person name="Xu Z."/>
            <person name="Li S."/>
            <person name="Li X."/>
            <person name="Zheng H."/>
            <person name="Cong L."/>
            <person name="Lin L."/>
            <person name="Yin J."/>
            <person name="Geng J."/>
            <person name="Li G."/>
            <person name="Shi J."/>
            <person name="Liu J."/>
            <person name="Lv H."/>
            <person name="Li J."/>
            <person name="Wang J."/>
            <person name="Deng Y."/>
            <person name="Ran L."/>
            <person name="Shi X."/>
            <person name="Wang X."/>
            <person name="Wu Q."/>
            <person name="Li C."/>
            <person name="Ren X."/>
            <person name="Wang J."/>
            <person name="Wang X."/>
            <person name="Li D."/>
            <person name="Liu D."/>
            <person name="Zhang X."/>
            <person name="Ji Z."/>
            <person name="Zhao W."/>
            <person name="Sun Y."/>
            <person name="Zhang Z."/>
            <person name="Bao J."/>
            <person name="Han Y."/>
            <person name="Dong L."/>
            <person name="Ji J."/>
            <person name="Chen P."/>
            <person name="Wu S."/>
            <person name="Liu J."/>
            <person name="Xiao Y."/>
            <person name="Bu D."/>
            <person name="Tan J."/>
            <person name="Yang L."/>
            <person name="Ye C."/>
            <person name="Zhang J."/>
            <person name="Xu J."/>
            <person name="Zhou Y."/>
            <person name="Yu Y."/>
            <person name="Zhang B."/>
            <person name="Zhuang S."/>
            <person name="Wei H."/>
            <person name="Liu B."/>
            <person name="Lei M."/>
            <person name="Yu H."/>
            <person name="Li Y."/>
            <person name="Xu H."/>
            <person name="Wei S."/>
            <person name="He X."/>
            <person name="Fang L."/>
            <person name="Zhang Z."/>
            <person name="Zhang Y."/>
            <person name="Huang X."/>
            <person name="Su Z."/>
            <person name="Tong W."/>
            <person name="Li J."/>
            <person name="Tong Z."/>
            <person name="Li S."/>
            <person name="Ye J."/>
            <person name="Wang L."/>
            <person name="Fang L."/>
            <person name="Lei T."/>
            <person name="Chen C."/>
            <person name="Chen H."/>
            <person name="Xu Z."/>
            <person name="Li H."/>
            <person name="Huang H."/>
            <person name="Zhang F."/>
            <person name="Xu H."/>
            <person name="Li N."/>
            <person name="Zhao C."/>
            <person name="Li S."/>
            <person name="Dong L."/>
            <person name="Huang Y."/>
            <person name="Li L."/>
            <person name="Xi Y."/>
            <person name="Qi Q."/>
            <person name="Li W."/>
            <person name="Zhang B."/>
            <person name="Hu W."/>
            <person name="Zhang Y."/>
            <person name="Tian X."/>
            <person name="Jiao Y."/>
            <person name="Liang X."/>
            <person name="Jin J."/>
            <person name="Gao L."/>
            <person name="Zheng W."/>
            <person name="Hao B."/>
            <person name="Liu S."/>
            <person name="Wang W."/>
            <person name="Yuan L."/>
            <person name="Cao M."/>
            <person name="McDermott J."/>
            <person name="Samudrala R."/>
            <person name="Wang J."/>
            <person name="Wong G.K."/>
            <person name="Yang H."/>
        </authorList>
    </citation>
    <scope>NUCLEOTIDE SEQUENCE [LARGE SCALE GENOMIC DNA]</scope>
    <source>
        <strain evidence="18">cv. 93-11</strain>
    </source>
</reference>
<evidence type="ECO:0000256" key="13">
    <source>
        <dbReference type="ARBA" id="ARBA00023136"/>
    </source>
</evidence>
<evidence type="ECO:0000256" key="5">
    <source>
        <dbReference type="ARBA" id="ARBA00022679"/>
    </source>
</evidence>
<dbReference type="EC" id="2.3.2.27" evidence="4"/>
<evidence type="ECO:0000256" key="2">
    <source>
        <dbReference type="ARBA" id="ARBA00004167"/>
    </source>
</evidence>
<evidence type="ECO:0000256" key="4">
    <source>
        <dbReference type="ARBA" id="ARBA00012483"/>
    </source>
</evidence>
<evidence type="ECO:0000256" key="11">
    <source>
        <dbReference type="ARBA" id="ARBA00022833"/>
    </source>
</evidence>
<keyword evidence="9" id="KW-0863">Zinc-finger</keyword>
<feature type="chain" id="PRO_5002864595" description="RING-type E3 ubiquitin transferase" evidence="15">
    <location>
        <begin position="25"/>
        <end position="382"/>
    </location>
</feature>
<feature type="domain" description="Wall-associated receptor kinase galacturonan-binding" evidence="16">
    <location>
        <begin position="34"/>
        <end position="100"/>
    </location>
</feature>
<dbReference type="EMBL" id="CM000126">
    <property type="protein sequence ID" value="EEC69826.1"/>
    <property type="molecule type" value="Genomic_DNA"/>
</dbReference>
<dbReference type="InterPro" id="IPR046948">
    <property type="entry name" value="ATL20-22-like"/>
</dbReference>
<gene>
    <name evidence="17" type="ORF">OsI_00146</name>
</gene>
<protein>
    <recommendedName>
        <fullName evidence="4">RING-type E3 ubiquitin transferase</fullName>
        <ecNumber evidence="4">2.3.2.27</ecNumber>
    </recommendedName>
</protein>
<evidence type="ECO:0000256" key="9">
    <source>
        <dbReference type="ARBA" id="ARBA00022771"/>
    </source>
</evidence>
<evidence type="ECO:0000256" key="8">
    <source>
        <dbReference type="ARBA" id="ARBA00022729"/>
    </source>
</evidence>
<comment type="catalytic activity">
    <reaction evidence="1">
        <text>S-ubiquitinyl-[E2 ubiquitin-conjugating enzyme]-L-cysteine + [acceptor protein]-L-lysine = [E2 ubiquitin-conjugating enzyme]-L-cysteine + N(6)-ubiquitinyl-[acceptor protein]-L-lysine.</text>
        <dbReference type="EC" id="2.3.2.27"/>
    </reaction>
</comment>
<evidence type="ECO:0000256" key="15">
    <source>
        <dbReference type="SAM" id="SignalP"/>
    </source>
</evidence>
<evidence type="ECO:0000256" key="7">
    <source>
        <dbReference type="ARBA" id="ARBA00022723"/>
    </source>
</evidence>
<comment type="similarity">
    <text evidence="14">Belongs to the RING-type zinc finger family. ATL subfamily.</text>
</comment>
<proteinExistence type="inferred from homology"/>
<dbReference type="PANTHER" id="PTHR46279:SF9">
    <property type="entry name" value="OS01G0116300 PROTEIN"/>
    <property type="match status" value="1"/>
</dbReference>
<organism evidence="17 18">
    <name type="scientific">Oryza sativa subsp. indica</name>
    <name type="common">Rice</name>
    <dbReference type="NCBI Taxonomy" id="39946"/>
    <lineage>
        <taxon>Eukaryota</taxon>
        <taxon>Viridiplantae</taxon>
        <taxon>Streptophyta</taxon>
        <taxon>Embryophyta</taxon>
        <taxon>Tracheophyta</taxon>
        <taxon>Spermatophyta</taxon>
        <taxon>Magnoliopsida</taxon>
        <taxon>Liliopsida</taxon>
        <taxon>Poales</taxon>
        <taxon>Poaceae</taxon>
        <taxon>BOP clade</taxon>
        <taxon>Oryzoideae</taxon>
        <taxon>Oryzeae</taxon>
        <taxon>Oryzinae</taxon>
        <taxon>Oryza</taxon>
        <taxon>Oryza sativa</taxon>
    </lineage>
</organism>
<dbReference type="Gramene" id="BGIOSGA002652-TA">
    <property type="protein sequence ID" value="BGIOSGA002652-PA"/>
    <property type="gene ID" value="BGIOSGA002652"/>
</dbReference>
<keyword evidence="12" id="KW-1133">Transmembrane helix</keyword>
<keyword evidence="8 15" id="KW-0732">Signal</keyword>
<comment type="subcellular location">
    <subcellularLocation>
        <location evidence="2">Membrane</location>
        <topology evidence="2">Single-pass membrane protein</topology>
    </subcellularLocation>
</comment>
<dbReference type="GO" id="GO:0008270">
    <property type="term" value="F:zinc ion binding"/>
    <property type="evidence" value="ECO:0007669"/>
    <property type="project" value="UniProtKB-KW"/>
</dbReference>
<evidence type="ECO:0000256" key="14">
    <source>
        <dbReference type="ARBA" id="ARBA00024209"/>
    </source>
</evidence>
<evidence type="ECO:0000259" key="16">
    <source>
        <dbReference type="Pfam" id="PF13947"/>
    </source>
</evidence>
<dbReference type="GO" id="GO:0030247">
    <property type="term" value="F:polysaccharide binding"/>
    <property type="evidence" value="ECO:0007669"/>
    <property type="project" value="InterPro"/>
</dbReference>